<dbReference type="OrthoDB" id="2436667at2759"/>
<reference evidence="1" key="2">
    <citation type="submission" date="2021-02" db="EMBL/GenBank/DDBJ databases">
        <authorList>
            <person name="Kimball J.A."/>
            <person name="Haas M.W."/>
            <person name="Macchietto M."/>
            <person name="Kono T."/>
            <person name="Duquette J."/>
            <person name="Shao M."/>
        </authorList>
    </citation>
    <scope>NUCLEOTIDE SEQUENCE</scope>
    <source>
        <tissue evidence="1">Fresh leaf tissue</tissue>
    </source>
</reference>
<evidence type="ECO:0000313" key="2">
    <source>
        <dbReference type="Proteomes" id="UP000729402"/>
    </source>
</evidence>
<protein>
    <submittedName>
        <fullName evidence="1">Uncharacterized protein</fullName>
    </submittedName>
</protein>
<gene>
    <name evidence="1" type="ORF">GUJ93_ZPchr0010g9144</name>
</gene>
<keyword evidence="2" id="KW-1185">Reference proteome</keyword>
<name>A0A8J5T9M3_ZIZPA</name>
<accession>A0A8J5T9M3</accession>
<sequence length="262" mass="28317">MVFQLPASLPRARLPSAASPRFLPFTASPPLCLCRLPFAASPPPPPLRFLPFAASPPLCLRRLPFAASPLPPPLHRLPFAASPPLTPLHRLSFTASPSLMMFTRLELLGSTTPKGVLAPSAASSDPMAPTSKLSQGIKKVSRSHTYHCRGLWAIKAKHGGAFPKAMKTVAVAAAAAAAAAAAPKFYPADDGKPRQFHCLSRIHVSWELLPYQDRSDDEGDAFFDRWRKIRTCIASNKYSGCNTQEQTDSSLLSEARSFSSTD</sequence>
<proteinExistence type="predicted"/>
<reference evidence="1" key="1">
    <citation type="journal article" date="2021" name="bioRxiv">
        <title>Whole Genome Assembly and Annotation of Northern Wild Rice, Zizania palustris L., Supports a Whole Genome Duplication in the Zizania Genus.</title>
        <authorList>
            <person name="Haas M."/>
            <person name="Kono T."/>
            <person name="Macchietto M."/>
            <person name="Millas R."/>
            <person name="McGilp L."/>
            <person name="Shao M."/>
            <person name="Duquette J."/>
            <person name="Hirsch C.N."/>
            <person name="Kimball J."/>
        </authorList>
    </citation>
    <scope>NUCLEOTIDE SEQUENCE</scope>
    <source>
        <tissue evidence="1">Fresh leaf tissue</tissue>
    </source>
</reference>
<dbReference type="AlphaFoldDB" id="A0A8J5T9M3"/>
<evidence type="ECO:0000313" key="1">
    <source>
        <dbReference type="EMBL" id="KAG8084027.1"/>
    </source>
</evidence>
<dbReference type="Proteomes" id="UP000729402">
    <property type="component" value="Unassembled WGS sequence"/>
</dbReference>
<dbReference type="EMBL" id="JAAALK010000082">
    <property type="protein sequence ID" value="KAG8084027.1"/>
    <property type="molecule type" value="Genomic_DNA"/>
</dbReference>
<comment type="caution">
    <text evidence="1">The sequence shown here is derived from an EMBL/GenBank/DDBJ whole genome shotgun (WGS) entry which is preliminary data.</text>
</comment>
<organism evidence="1 2">
    <name type="scientific">Zizania palustris</name>
    <name type="common">Northern wild rice</name>
    <dbReference type="NCBI Taxonomy" id="103762"/>
    <lineage>
        <taxon>Eukaryota</taxon>
        <taxon>Viridiplantae</taxon>
        <taxon>Streptophyta</taxon>
        <taxon>Embryophyta</taxon>
        <taxon>Tracheophyta</taxon>
        <taxon>Spermatophyta</taxon>
        <taxon>Magnoliopsida</taxon>
        <taxon>Liliopsida</taxon>
        <taxon>Poales</taxon>
        <taxon>Poaceae</taxon>
        <taxon>BOP clade</taxon>
        <taxon>Oryzoideae</taxon>
        <taxon>Oryzeae</taxon>
        <taxon>Zizaniinae</taxon>
        <taxon>Zizania</taxon>
    </lineage>
</organism>